<evidence type="ECO:0000313" key="4">
    <source>
        <dbReference type="EMBL" id="NEC33589.1"/>
    </source>
</evidence>
<feature type="region of interest" description="Disordered" evidence="2">
    <location>
        <begin position="168"/>
        <end position="187"/>
    </location>
</feature>
<accession>A0A6G3TA18</accession>
<dbReference type="InterPro" id="IPR001031">
    <property type="entry name" value="Thioesterase"/>
</dbReference>
<sequence>MRLFCFHHAGGQGTAFLGWQKRLGARAEVIPVRLPPPEDVSAETADGSGMSMTLVVASLDHELGPMLRRPFLFYGHSMGALVAYHLTRLRQSRGRPLPERLLIGAYPAPHLPHRLAHRTHLPDEDLLALLPPHPAGHSRLLRQAPGLATATAARLRLHLGLCDSAAPAAPNPAQHTGHGSPQGRSEPLRCPVDVFTGISDPLVTDAEAAAWRHHTRAGCRIHRIPGGHFFTRETPESRAAFFDRLCTVLAGPSEWAAGASGPLPVTVAS</sequence>
<dbReference type="EMBL" id="JAAGMQ010000304">
    <property type="protein sequence ID" value="NEC33589.1"/>
    <property type="molecule type" value="Genomic_DNA"/>
</dbReference>
<comment type="similarity">
    <text evidence="1">Belongs to the thioesterase family.</text>
</comment>
<evidence type="ECO:0000259" key="3">
    <source>
        <dbReference type="Pfam" id="PF00975"/>
    </source>
</evidence>
<dbReference type="PANTHER" id="PTHR11487">
    <property type="entry name" value="THIOESTERASE"/>
    <property type="match status" value="1"/>
</dbReference>
<dbReference type="PANTHER" id="PTHR11487:SF0">
    <property type="entry name" value="S-ACYL FATTY ACID SYNTHASE THIOESTERASE, MEDIUM CHAIN"/>
    <property type="match status" value="1"/>
</dbReference>
<comment type="caution">
    <text evidence="4">The sequence shown here is derived from an EMBL/GenBank/DDBJ whole genome shotgun (WGS) entry which is preliminary data.</text>
</comment>
<dbReference type="GO" id="GO:0008610">
    <property type="term" value="P:lipid biosynthetic process"/>
    <property type="evidence" value="ECO:0007669"/>
    <property type="project" value="TreeGrafter"/>
</dbReference>
<dbReference type="SUPFAM" id="SSF53474">
    <property type="entry name" value="alpha/beta-Hydrolases"/>
    <property type="match status" value="1"/>
</dbReference>
<dbReference type="Proteomes" id="UP000475666">
    <property type="component" value="Unassembled WGS sequence"/>
</dbReference>
<dbReference type="Pfam" id="PF00975">
    <property type="entry name" value="Thioesterase"/>
    <property type="match status" value="1"/>
</dbReference>
<name>A0A6G3TA18_9ACTN</name>
<protein>
    <submittedName>
        <fullName evidence="4">Thioesterase</fullName>
    </submittedName>
</protein>
<dbReference type="AlphaFoldDB" id="A0A6G3TA18"/>
<evidence type="ECO:0000313" key="5">
    <source>
        <dbReference type="Proteomes" id="UP000475666"/>
    </source>
</evidence>
<organism evidence="4 5">
    <name type="scientific">Streptomyces rubrogriseus</name>
    <dbReference type="NCBI Taxonomy" id="194673"/>
    <lineage>
        <taxon>Bacteria</taxon>
        <taxon>Bacillati</taxon>
        <taxon>Actinomycetota</taxon>
        <taxon>Actinomycetes</taxon>
        <taxon>Kitasatosporales</taxon>
        <taxon>Streptomycetaceae</taxon>
        <taxon>Streptomyces</taxon>
        <taxon>Streptomyces violaceoruber group</taxon>
    </lineage>
</organism>
<evidence type="ECO:0000256" key="1">
    <source>
        <dbReference type="ARBA" id="ARBA00007169"/>
    </source>
</evidence>
<feature type="compositionally biased region" description="Polar residues" evidence="2">
    <location>
        <begin position="173"/>
        <end position="183"/>
    </location>
</feature>
<gene>
    <name evidence="4" type="ORF">G3I66_10415</name>
</gene>
<proteinExistence type="inferred from homology"/>
<dbReference type="Gene3D" id="3.40.50.1820">
    <property type="entry name" value="alpha/beta hydrolase"/>
    <property type="match status" value="1"/>
</dbReference>
<reference evidence="4 5" key="1">
    <citation type="submission" date="2020-01" db="EMBL/GenBank/DDBJ databases">
        <title>Insect and environment-associated Actinomycetes.</title>
        <authorList>
            <person name="Currrie C."/>
            <person name="Chevrette M."/>
            <person name="Carlson C."/>
            <person name="Stubbendieck R."/>
            <person name="Wendt-Pienkowski E."/>
        </authorList>
    </citation>
    <scope>NUCLEOTIDE SEQUENCE [LARGE SCALE GENOMIC DNA]</scope>
    <source>
        <strain evidence="4 5">SID7739</strain>
    </source>
</reference>
<feature type="domain" description="Thioesterase" evidence="3">
    <location>
        <begin position="2"/>
        <end position="236"/>
    </location>
</feature>
<dbReference type="InterPro" id="IPR029058">
    <property type="entry name" value="AB_hydrolase_fold"/>
</dbReference>
<evidence type="ECO:0000256" key="2">
    <source>
        <dbReference type="SAM" id="MobiDB-lite"/>
    </source>
</evidence>
<dbReference type="InterPro" id="IPR012223">
    <property type="entry name" value="TEII"/>
</dbReference>